<evidence type="ECO:0000256" key="7">
    <source>
        <dbReference type="ARBA" id="ARBA00022927"/>
    </source>
</evidence>
<dbReference type="GO" id="GO:0051028">
    <property type="term" value="P:mRNA transport"/>
    <property type="evidence" value="ECO:0007669"/>
    <property type="project" value="UniProtKB-KW"/>
</dbReference>
<keyword evidence="6" id="KW-0509">mRNA transport</keyword>
<evidence type="ECO:0000256" key="6">
    <source>
        <dbReference type="ARBA" id="ARBA00022816"/>
    </source>
</evidence>
<dbReference type="KEGG" id="cal:CAALFM_C600560WA"/>
<keyword evidence="5 13" id="KW-0812">Transmembrane</keyword>
<feature type="transmembrane region" description="Helical" evidence="13">
    <location>
        <begin position="261"/>
        <end position="281"/>
    </location>
</feature>
<dbReference type="VEuPathDB" id="FungiDB:C6_00560W_A"/>
<feature type="transmembrane region" description="Helical" evidence="13">
    <location>
        <begin position="203"/>
        <end position="224"/>
    </location>
</feature>
<accession>A0A1D8PPE5</accession>
<gene>
    <name evidence="15" type="ordered locus">CAALFM_C600560WA</name>
    <name evidence="14" type="ordered locus">orf19.11679</name>
</gene>
<evidence type="ECO:0000313" key="16">
    <source>
        <dbReference type="Proteomes" id="UP000000559"/>
    </source>
</evidence>
<evidence type="ECO:0008006" key="17">
    <source>
        <dbReference type="Google" id="ProtNLM"/>
    </source>
</evidence>
<keyword evidence="8 13" id="KW-1133">Transmembrane helix</keyword>
<evidence type="ECO:0000256" key="3">
    <source>
        <dbReference type="ARBA" id="ARBA00005760"/>
    </source>
</evidence>
<reference evidence="15 16" key="1">
    <citation type="journal article" date="2004" name="Proc. Natl. Acad. Sci. U.S.A.">
        <title>The diploid genome sequence of Candida albicans.</title>
        <authorList>
            <person name="Jones T."/>
            <person name="Federspiel N.A."/>
            <person name="Chibana H."/>
            <person name="Dungan J."/>
            <person name="Kalman S."/>
            <person name="Magee B.B."/>
            <person name="Newport G."/>
            <person name="Thorstenson Y.R."/>
            <person name="Agabian N."/>
            <person name="Magee P.T."/>
            <person name="Davis R.W."/>
            <person name="Scherer S."/>
        </authorList>
    </citation>
    <scope>NUCLEOTIDE SEQUENCE [LARGE SCALE GENOMIC DNA]</scope>
    <source>
        <strain evidence="16">SC5314 / ATCC MYA-2876</strain>
    </source>
</reference>
<sequence>MTTFSREFTKVYDYQALFNKVLNKRLRFVLNINLILSFILALVYEFMPTANSNSDTNHSIWQSIPVLICVKVPTIFFTLSVIRQVRKQFLIVEYSHHKTLGAQIYYSILSFQFLINWLGYLISSWLIFGVVIIFTSKLKFNLSDYYILSKEYRQHPIINDQWVYYWYNPVFISFFYTCNQLIFQRQRLNFEIGNIRNKPQNYLFKHLPILLGNSLGLNLFVISLTPITYWLVKYYIYKSFILIILIFRLDSDIIPNNNTSWITYLQLSYLSFFIILSWEVVNHVFNVYATIGCLDGNKPISSYSTDPLNCLLSGLRDVDPNYQLSRLTAFQELAYLATSSDKEALKLRFKIFSFRSKKLNAWTSLLEECALVIKETTDRINYRSTSDLNALKSLEISGLKGNINNYRDSKQNSDNLFGNSFINTSPVDKKSSELIKKYQANTSTTAEGKKKSNKVQELIGSIQHFASQFFGNFQKTIGDANQLQEKFAKSFNFKHYLQIYQNYKDKFLQTYIGIFFRITIKRDNESRIINPINFCNSIIAISNLLQYSIEEDKYDIISNDDVCKVLNLLEKPIRATTNYIDYLPASVYVPQNSQPKKHSCLMGKLHDLSMHEFYEICIRFNGKLNDLILTPRTYKLVKWVIDKEIAIQQEIQKQKHQKLNLK</sequence>
<evidence type="ECO:0000256" key="5">
    <source>
        <dbReference type="ARBA" id="ARBA00022692"/>
    </source>
</evidence>
<dbReference type="FunCoup" id="A0A1D8PPE5">
    <property type="interactions" value="153"/>
</dbReference>
<evidence type="ECO:0000256" key="10">
    <source>
        <dbReference type="ARBA" id="ARBA00023132"/>
    </source>
</evidence>
<evidence type="ECO:0000256" key="9">
    <source>
        <dbReference type="ARBA" id="ARBA00023010"/>
    </source>
</evidence>
<dbReference type="GO" id="GO:0015031">
    <property type="term" value="P:protein transport"/>
    <property type="evidence" value="ECO:0007669"/>
    <property type="project" value="UniProtKB-KW"/>
</dbReference>
<dbReference type="PANTHER" id="PTHR13269:SF6">
    <property type="entry name" value="NUCLEOPORIN NDC1"/>
    <property type="match status" value="1"/>
</dbReference>
<reference evidence="15 16" key="2">
    <citation type="journal article" date="2007" name="Genome Biol.">
        <title>Assembly of the Candida albicans genome into sixteen supercontigs aligned on the eight chromosomes.</title>
        <authorList>
            <person name="van het Hoog M."/>
            <person name="Rast T.J."/>
            <person name="Martchenko M."/>
            <person name="Grindle S."/>
            <person name="Dignard D."/>
            <person name="Hogues H."/>
            <person name="Cuomo C."/>
            <person name="Berriman M."/>
            <person name="Scherer S."/>
            <person name="Magee B.B."/>
            <person name="Whiteway M."/>
            <person name="Chibana H."/>
            <person name="Nantel A."/>
            <person name="Magee P.T."/>
        </authorList>
    </citation>
    <scope>GENOME REANNOTATION</scope>
    <source>
        <strain evidence="16">SC5314 / ATCC MYA-2876</strain>
    </source>
</reference>
<dbReference type="GO" id="GO:0006999">
    <property type="term" value="P:nuclear pore organization"/>
    <property type="evidence" value="ECO:0000318"/>
    <property type="project" value="GO_Central"/>
</dbReference>
<dbReference type="InterPro" id="IPR019049">
    <property type="entry name" value="Nucleoporin_prot_Ndc1/Nup"/>
</dbReference>
<dbReference type="CGD" id="CAL0000193069">
    <property type="gene designation" value="orf19.11679"/>
</dbReference>
<feature type="transmembrane region" description="Helical" evidence="13">
    <location>
        <begin position="230"/>
        <end position="249"/>
    </location>
</feature>
<feature type="transmembrane region" description="Helical" evidence="13">
    <location>
        <begin position="164"/>
        <end position="183"/>
    </location>
</feature>
<dbReference type="GeneID" id="3647143"/>
<evidence type="ECO:0000313" key="15">
    <source>
        <dbReference type="EMBL" id="AOW30004.1"/>
    </source>
</evidence>
<dbReference type="GO" id="GO:0070762">
    <property type="term" value="C:nuclear pore transmembrane ring"/>
    <property type="evidence" value="ECO:0000318"/>
    <property type="project" value="GO_Central"/>
</dbReference>
<dbReference type="AlphaFoldDB" id="A0A1D8PPE5"/>
<evidence type="ECO:0000256" key="12">
    <source>
        <dbReference type="ARBA" id="ARBA00023242"/>
    </source>
</evidence>
<dbReference type="GO" id="GO:0031965">
    <property type="term" value="C:nuclear membrane"/>
    <property type="evidence" value="ECO:0007669"/>
    <property type="project" value="UniProtKB-SubCell"/>
</dbReference>
<keyword evidence="10" id="KW-0906">Nuclear pore complex</keyword>
<feature type="transmembrane region" description="Helical" evidence="13">
    <location>
        <begin position="59"/>
        <end position="82"/>
    </location>
</feature>
<dbReference type="Pfam" id="PF09531">
    <property type="entry name" value="Ndc1_Nup"/>
    <property type="match status" value="1"/>
</dbReference>
<comment type="subcellular location">
    <subcellularLocation>
        <location evidence="1">Nucleus membrane</location>
        <topology evidence="1">Multi-pass membrane protein</topology>
    </subcellularLocation>
    <subcellularLocation>
        <location evidence="2">Nucleus</location>
        <location evidence="2">Nuclear pore complex</location>
    </subcellularLocation>
</comment>
<dbReference type="GO" id="GO:0005816">
    <property type="term" value="C:spindle pole body"/>
    <property type="evidence" value="ECO:0000318"/>
    <property type="project" value="GO_Central"/>
</dbReference>
<dbReference type="EMBL" id="CP017628">
    <property type="protein sequence ID" value="AOW30004.1"/>
    <property type="molecule type" value="Genomic_DNA"/>
</dbReference>
<dbReference type="OrthoDB" id="67850at2759"/>
<dbReference type="PANTHER" id="PTHR13269">
    <property type="entry name" value="NUCLEOPORIN NDC1"/>
    <property type="match status" value="1"/>
</dbReference>
<keyword evidence="4" id="KW-0813">Transport</keyword>
<dbReference type="STRING" id="237561.A0A1D8PPE5"/>
<evidence type="ECO:0000256" key="8">
    <source>
        <dbReference type="ARBA" id="ARBA00022989"/>
    </source>
</evidence>
<keyword evidence="16" id="KW-1185">Reference proteome</keyword>
<keyword evidence="7" id="KW-0653">Protein transport</keyword>
<keyword evidence="11 13" id="KW-0472">Membrane</keyword>
<proteinExistence type="inferred from homology"/>
<evidence type="ECO:0000256" key="2">
    <source>
        <dbReference type="ARBA" id="ARBA00004567"/>
    </source>
</evidence>
<comment type="similarity">
    <text evidence="3">Belongs to the NDC1 family.</text>
</comment>
<evidence type="ECO:0000256" key="4">
    <source>
        <dbReference type="ARBA" id="ARBA00022448"/>
    </source>
</evidence>
<dbReference type="Proteomes" id="UP000000559">
    <property type="component" value="Chromosome 6"/>
</dbReference>
<evidence type="ECO:0000256" key="13">
    <source>
        <dbReference type="SAM" id="Phobius"/>
    </source>
</evidence>
<dbReference type="GO" id="GO:0106166">
    <property type="term" value="F:spindle pole body-nuclear membrane anchor activity"/>
    <property type="evidence" value="ECO:0000318"/>
    <property type="project" value="GO_Central"/>
</dbReference>
<feature type="transmembrane region" description="Helical" evidence="13">
    <location>
        <begin position="103"/>
        <end position="134"/>
    </location>
</feature>
<keyword evidence="12" id="KW-0539">Nucleus</keyword>
<evidence type="ECO:0000313" key="14">
    <source>
        <dbReference type="CGD" id="CAL0000193069"/>
    </source>
</evidence>
<reference evidence="15 16" key="3">
    <citation type="journal article" date="2013" name="Genome Biol.">
        <title>Assembly of a phased diploid Candida albicans genome facilitates allele-specific measurements and provides a simple model for repeat and indel structure.</title>
        <authorList>
            <person name="Muzzey D."/>
            <person name="Schwartz K."/>
            <person name="Weissman J.S."/>
            <person name="Sherlock G."/>
        </authorList>
    </citation>
    <scope>NUCLEOTIDE SEQUENCE [LARGE SCALE GENOMIC DNA]</scope>
    <source>
        <strain evidence="16">SC5314 / ATCC MYA-2876</strain>
    </source>
</reference>
<keyword evidence="9" id="KW-0811">Translocation</keyword>
<dbReference type="InParanoid" id="A0A1D8PPE5"/>
<dbReference type="GO" id="GO:0070631">
    <property type="term" value="P:spindle pole body localization"/>
    <property type="evidence" value="ECO:0000318"/>
    <property type="project" value="GO_Central"/>
</dbReference>
<evidence type="ECO:0000256" key="1">
    <source>
        <dbReference type="ARBA" id="ARBA00004232"/>
    </source>
</evidence>
<protein>
    <recommendedName>
        <fullName evidence="17">Nucleoporin NDC1</fullName>
    </recommendedName>
</protein>
<dbReference type="RefSeq" id="XP_711255.2">
    <property type="nucleotide sequence ID" value="XM_706163.2"/>
</dbReference>
<name>A0A1D8PPE5_CANAL</name>
<evidence type="ECO:0000256" key="11">
    <source>
        <dbReference type="ARBA" id="ARBA00023136"/>
    </source>
</evidence>
<feature type="transmembrane region" description="Helical" evidence="13">
    <location>
        <begin position="28"/>
        <end position="47"/>
    </location>
</feature>
<organism evidence="15 16">
    <name type="scientific">Candida albicans (strain SC5314 / ATCC MYA-2876)</name>
    <name type="common">Yeast</name>
    <dbReference type="NCBI Taxonomy" id="237561"/>
    <lineage>
        <taxon>Eukaryota</taxon>
        <taxon>Fungi</taxon>
        <taxon>Dikarya</taxon>
        <taxon>Ascomycota</taxon>
        <taxon>Saccharomycotina</taxon>
        <taxon>Pichiomycetes</taxon>
        <taxon>Debaryomycetaceae</taxon>
        <taxon>Candida/Lodderomyces clade</taxon>
        <taxon>Candida</taxon>
    </lineage>
</organism>